<proteinExistence type="predicted"/>
<reference evidence="1 2" key="2">
    <citation type="submission" date="2019-09" db="EMBL/GenBank/DDBJ databases">
        <authorList>
            <person name="Jin C."/>
        </authorList>
    </citation>
    <scope>NUCLEOTIDE SEQUENCE [LARGE SCALE GENOMIC DNA]</scope>
    <source>
        <strain evidence="1 2">BN140002</strain>
    </source>
</reference>
<comment type="caution">
    <text evidence="1">The sequence shown here is derived from an EMBL/GenBank/DDBJ whole genome shotgun (WGS) entry which is preliminary data.</text>
</comment>
<organism evidence="1 2">
    <name type="scientific">Salinarimonas soli</name>
    <dbReference type="NCBI Taxonomy" id="1638099"/>
    <lineage>
        <taxon>Bacteria</taxon>
        <taxon>Pseudomonadati</taxon>
        <taxon>Pseudomonadota</taxon>
        <taxon>Alphaproteobacteria</taxon>
        <taxon>Hyphomicrobiales</taxon>
        <taxon>Salinarimonadaceae</taxon>
        <taxon>Salinarimonas</taxon>
    </lineage>
</organism>
<keyword evidence="2" id="KW-1185">Reference proteome</keyword>
<dbReference type="OrthoDB" id="8393570at2"/>
<evidence type="ECO:0000313" key="2">
    <source>
        <dbReference type="Proteomes" id="UP000323142"/>
    </source>
</evidence>
<evidence type="ECO:0000313" key="1">
    <source>
        <dbReference type="EMBL" id="KAA2236426.1"/>
    </source>
</evidence>
<name>A0A5B2VCH1_9HYPH</name>
<accession>A0A5B2VCH1</accession>
<dbReference type="AlphaFoldDB" id="A0A5B2VCH1"/>
<dbReference type="Proteomes" id="UP000323142">
    <property type="component" value="Unassembled WGS sequence"/>
</dbReference>
<sequence>MRVQIAAIVTLCSIGAAEAKEIIRCTSKNAPEVVMSLDAQKMLKRTVSCISGSFVSDMTPCATNGGYGLSYPTGSAALREIVTRWQDYNDHHGGVVSHGVNPQTIVFSGSWMSDNGNKELWTFIANRLTGTAKLKIPKGEDGAGEYDYTCLRASQKF</sequence>
<dbReference type="RefSeq" id="WP_149818897.1">
    <property type="nucleotide sequence ID" value="NZ_VUOA01000027.1"/>
</dbReference>
<reference evidence="1 2" key="1">
    <citation type="submission" date="2019-09" db="EMBL/GenBank/DDBJ databases">
        <title>Salinarimonas rosea gen. nov., sp. nov., a new member of the a-2 subgroup of the Proteobacteria.</title>
        <authorList>
            <person name="Liu J."/>
        </authorList>
    </citation>
    <scope>NUCLEOTIDE SEQUENCE [LARGE SCALE GENOMIC DNA]</scope>
    <source>
        <strain evidence="1 2">BN140002</strain>
    </source>
</reference>
<protein>
    <submittedName>
        <fullName evidence="1">Uncharacterized protein</fullName>
    </submittedName>
</protein>
<gene>
    <name evidence="1" type="ORF">F0L46_14890</name>
</gene>
<dbReference type="EMBL" id="VUOA01000027">
    <property type="protein sequence ID" value="KAA2236426.1"/>
    <property type="molecule type" value="Genomic_DNA"/>
</dbReference>